<proteinExistence type="predicted"/>
<evidence type="ECO:0000313" key="1">
    <source>
        <dbReference type="EMBL" id="KEA65656.1"/>
    </source>
</evidence>
<protein>
    <submittedName>
        <fullName evidence="1">Uncharacterized protein</fullName>
    </submittedName>
</protein>
<organism evidence="1 2">
    <name type="scientific">Marinobacterium lacunae</name>
    <dbReference type="NCBI Taxonomy" id="1232683"/>
    <lineage>
        <taxon>Bacteria</taxon>
        <taxon>Pseudomonadati</taxon>
        <taxon>Pseudomonadota</taxon>
        <taxon>Gammaproteobacteria</taxon>
        <taxon>Oceanospirillales</taxon>
        <taxon>Oceanospirillaceae</taxon>
        <taxon>Marinobacterium</taxon>
    </lineage>
</organism>
<dbReference type="STRING" id="1232683.ADIMK_0178"/>
<name>A0A081G4F1_9GAMM</name>
<keyword evidence="2" id="KW-1185">Reference proteome</keyword>
<accession>A0A081G4F1</accession>
<reference evidence="1 2" key="1">
    <citation type="submission" date="2014-04" db="EMBL/GenBank/DDBJ databases">
        <title>Marinobacterium kochiensis sp. nov., isolated from sediment sample collected from Kochi backwaters in Kerala, India.</title>
        <authorList>
            <person name="Singh A."/>
            <person name="Pinnaka A.K."/>
        </authorList>
    </citation>
    <scope>NUCLEOTIDE SEQUENCE [LARGE SCALE GENOMIC DNA]</scope>
    <source>
        <strain evidence="1 2">AK27</strain>
    </source>
</reference>
<dbReference type="AlphaFoldDB" id="A0A081G4F1"/>
<evidence type="ECO:0000313" key="2">
    <source>
        <dbReference type="Proteomes" id="UP000028252"/>
    </source>
</evidence>
<comment type="caution">
    <text evidence="1">The sequence shown here is derived from an EMBL/GenBank/DDBJ whole genome shotgun (WGS) entry which is preliminary data.</text>
</comment>
<dbReference type="Proteomes" id="UP000028252">
    <property type="component" value="Unassembled WGS sequence"/>
</dbReference>
<sequence>MPALFHVRWIQALLSKVLLFGAGVTISKTVALKMLAHSPRGLVPNMSQNCNKKDDL</sequence>
<gene>
    <name evidence="1" type="ORF">ADIMK_0178</name>
</gene>
<dbReference type="EMBL" id="JMQN01000007">
    <property type="protein sequence ID" value="KEA65656.1"/>
    <property type="molecule type" value="Genomic_DNA"/>
</dbReference>